<reference evidence="2 3" key="1">
    <citation type="journal article" date="2013" name="Genome Biol.">
        <title>The genome sequence of the most widely cultivated cacao type and its use to identify candidate genes regulating pod color.</title>
        <authorList>
            <person name="Motamayor J.C."/>
            <person name="Mockaitis K."/>
            <person name="Schmutz J."/>
            <person name="Haiminen N."/>
            <person name="Iii D.L."/>
            <person name="Cornejo O."/>
            <person name="Findley S.D."/>
            <person name="Zheng P."/>
            <person name="Utro F."/>
            <person name="Royaert S."/>
            <person name="Saski C."/>
            <person name="Jenkins J."/>
            <person name="Podicheti R."/>
            <person name="Zhao M."/>
            <person name="Scheffler B.E."/>
            <person name="Stack J.C."/>
            <person name="Feltus F.A."/>
            <person name="Mustiga G.M."/>
            <person name="Amores F."/>
            <person name="Phillips W."/>
            <person name="Marelli J.P."/>
            <person name="May G.D."/>
            <person name="Shapiro H."/>
            <person name="Ma J."/>
            <person name="Bustamante C.D."/>
            <person name="Schnell R.J."/>
            <person name="Main D."/>
            <person name="Gilbert D."/>
            <person name="Parida L."/>
            <person name="Kuhn D.N."/>
        </authorList>
    </citation>
    <scope>NUCLEOTIDE SEQUENCE [LARGE SCALE GENOMIC DNA]</scope>
    <source>
        <strain evidence="3">cv. Matina 1-6</strain>
    </source>
</reference>
<feature type="region of interest" description="Disordered" evidence="1">
    <location>
        <begin position="1"/>
        <end position="50"/>
    </location>
</feature>
<accession>A0A061EVB6</accession>
<dbReference type="AlphaFoldDB" id="A0A061EVB6"/>
<dbReference type="HOGENOM" id="CLU_2659500_0_0_1"/>
<evidence type="ECO:0000313" key="2">
    <source>
        <dbReference type="EMBL" id="EOY08603.1"/>
    </source>
</evidence>
<organism evidence="2 3">
    <name type="scientific">Theobroma cacao</name>
    <name type="common">Cacao</name>
    <name type="synonym">Cocoa</name>
    <dbReference type="NCBI Taxonomy" id="3641"/>
    <lineage>
        <taxon>Eukaryota</taxon>
        <taxon>Viridiplantae</taxon>
        <taxon>Streptophyta</taxon>
        <taxon>Embryophyta</taxon>
        <taxon>Tracheophyta</taxon>
        <taxon>Spermatophyta</taxon>
        <taxon>Magnoliopsida</taxon>
        <taxon>eudicotyledons</taxon>
        <taxon>Gunneridae</taxon>
        <taxon>Pentapetalae</taxon>
        <taxon>rosids</taxon>
        <taxon>malvids</taxon>
        <taxon>Malvales</taxon>
        <taxon>Malvaceae</taxon>
        <taxon>Byttnerioideae</taxon>
        <taxon>Theobroma</taxon>
    </lineage>
</organism>
<dbReference type="EMBL" id="CM001883">
    <property type="protein sequence ID" value="EOY08603.1"/>
    <property type="molecule type" value="Genomic_DNA"/>
</dbReference>
<protein>
    <submittedName>
        <fullName evidence="2">Uncharacterized protein</fullName>
    </submittedName>
</protein>
<evidence type="ECO:0000313" key="3">
    <source>
        <dbReference type="Proteomes" id="UP000026915"/>
    </source>
</evidence>
<name>A0A061EVB6_THECC</name>
<feature type="compositionally biased region" description="Basic residues" evidence="1">
    <location>
        <begin position="26"/>
        <end position="39"/>
    </location>
</feature>
<dbReference type="Proteomes" id="UP000026915">
    <property type="component" value="Chromosome 5"/>
</dbReference>
<sequence>MMTSYKAGRRAVPVNLTRVSAPLKPTRSKKSTKKQQKMRGRTEDPSGIFSHLPIPTAQTMFVVRSFPRFNPSCLLP</sequence>
<dbReference type="Gramene" id="EOY08603">
    <property type="protein sequence ID" value="EOY08603"/>
    <property type="gene ID" value="TCM_023383"/>
</dbReference>
<evidence type="ECO:0000256" key="1">
    <source>
        <dbReference type="SAM" id="MobiDB-lite"/>
    </source>
</evidence>
<gene>
    <name evidence="2" type="ORF">TCM_023383</name>
</gene>
<proteinExistence type="predicted"/>
<keyword evidence="3" id="KW-1185">Reference proteome</keyword>